<dbReference type="EMBL" id="JAIQCV010000006">
    <property type="protein sequence ID" value="KAH1091193.1"/>
    <property type="molecule type" value="Genomic_DNA"/>
</dbReference>
<dbReference type="SMART" id="SM00291">
    <property type="entry name" value="ZnF_ZZ"/>
    <property type="match status" value="1"/>
</dbReference>
<evidence type="ECO:0000256" key="7">
    <source>
        <dbReference type="ARBA" id="ARBA00023163"/>
    </source>
</evidence>
<dbReference type="PROSITE" id="PS50934">
    <property type="entry name" value="SWIRM"/>
    <property type="match status" value="1"/>
</dbReference>
<evidence type="ECO:0000259" key="14">
    <source>
        <dbReference type="PROSITE" id="PS50934"/>
    </source>
</evidence>
<evidence type="ECO:0000256" key="8">
    <source>
        <dbReference type="ARBA" id="ARBA00023242"/>
    </source>
</evidence>
<dbReference type="InterPro" id="IPR016827">
    <property type="entry name" value="Ada2/TADA2"/>
</dbReference>
<dbReference type="Gene3D" id="3.30.60.90">
    <property type="match status" value="1"/>
</dbReference>
<dbReference type="Pfam" id="PF22941">
    <property type="entry name" value="TADA2A-like_3rd"/>
    <property type="match status" value="1"/>
</dbReference>
<dbReference type="InterPro" id="IPR001005">
    <property type="entry name" value="SANT/Myb"/>
</dbReference>
<dbReference type="GO" id="GO:0006357">
    <property type="term" value="P:regulation of transcription by RNA polymerase II"/>
    <property type="evidence" value="ECO:0007669"/>
    <property type="project" value="InterPro"/>
</dbReference>
<evidence type="ECO:0000256" key="6">
    <source>
        <dbReference type="ARBA" id="ARBA00023125"/>
    </source>
</evidence>
<dbReference type="PROSITE" id="PS01357">
    <property type="entry name" value="ZF_ZZ_1"/>
    <property type="match status" value="1"/>
</dbReference>
<accession>A0A9D4A6P5</accession>
<dbReference type="Pfam" id="PF00249">
    <property type="entry name" value="Myb_DNA-binding"/>
    <property type="match status" value="1"/>
</dbReference>
<evidence type="ECO:0000259" key="16">
    <source>
        <dbReference type="PROSITE" id="PS51294"/>
    </source>
</evidence>
<dbReference type="InterPro" id="IPR017930">
    <property type="entry name" value="Myb_dom"/>
</dbReference>
<dbReference type="Gene3D" id="1.10.10.10">
    <property type="entry name" value="Winged helix-like DNA-binding domain superfamily/Winged helix DNA-binding domain"/>
    <property type="match status" value="1"/>
</dbReference>
<dbReference type="InterPro" id="IPR007526">
    <property type="entry name" value="SWIRM"/>
</dbReference>
<keyword evidence="7 9" id="KW-0804">Transcription</keyword>
<dbReference type="GO" id="GO:0008270">
    <property type="term" value="F:zinc ion binding"/>
    <property type="evidence" value="ECO:0007669"/>
    <property type="project" value="UniProtKB-KW"/>
</dbReference>
<keyword evidence="2" id="KW-0479">Metal-binding</keyword>
<name>A0A9D4A6P5_9ROSI</name>
<dbReference type="PROSITE" id="PS51293">
    <property type="entry name" value="SANT"/>
    <property type="match status" value="1"/>
</dbReference>
<evidence type="ECO:0000256" key="4">
    <source>
        <dbReference type="ARBA" id="ARBA00022833"/>
    </source>
</evidence>
<dbReference type="FunFam" id="3.30.60.90:FF:000013">
    <property type="entry name" value="Transcriptional adapter"/>
    <property type="match status" value="1"/>
</dbReference>
<dbReference type="GO" id="GO:0005634">
    <property type="term" value="C:nucleus"/>
    <property type="evidence" value="ECO:0007669"/>
    <property type="project" value="UniProtKB-SubCell"/>
</dbReference>
<dbReference type="InterPro" id="IPR000433">
    <property type="entry name" value="Znf_ZZ"/>
</dbReference>
<dbReference type="PROSITE" id="PS51294">
    <property type="entry name" value="HTH_MYB"/>
    <property type="match status" value="1"/>
</dbReference>
<dbReference type="GO" id="GO:0006338">
    <property type="term" value="P:chromatin remodeling"/>
    <property type="evidence" value="ECO:0007669"/>
    <property type="project" value="TreeGrafter"/>
</dbReference>
<dbReference type="PROSITE" id="PS50090">
    <property type="entry name" value="MYB_LIKE"/>
    <property type="match status" value="1"/>
</dbReference>
<dbReference type="CDD" id="cd02335">
    <property type="entry name" value="ZZ_ADA2"/>
    <property type="match status" value="1"/>
</dbReference>
<evidence type="ECO:0000256" key="3">
    <source>
        <dbReference type="ARBA" id="ARBA00022771"/>
    </source>
</evidence>
<dbReference type="FunFam" id="1.10.10.10:FF:000087">
    <property type="entry name" value="Transcriptional adapter 2"/>
    <property type="match status" value="1"/>
</dbReference>
<evidence type="ECO:0000256" key="1">
    <source>
        <dbReference type="ARBA" id="ARBA00004123"/>
    </source>
</evidence>
<dbReference type="Gene3D" id="1.10.10.60">
    <property type="entry name" value="Homeodomain-like"/>
    <property type="match status" value="1"/>
</dbReference>
<evidence type="ECO:0000256" key="11">
    <source>
        <dbReference type="SAM" id="MobiDB-lite"/>
    </source>
</evidence>
<gene>
    <name evidence="17" type="ORF">J1N35_018450</name>
</gene>
<feature type="region of interest" description="Disordered" evidence="11">
    <location>
        <begin position="1"/>
        <end position="42"/>
    </location>
</feature>
<dbReference type="GO" id="GO:0003677">
    <property type="term" value="F:DNA binding"/>
    <property type="evidence" value="ECO:0007669"/>
    <property type="project" value="UniProtKB-KW"/>
</dbReference>
<evidence type="ECO:0000256" key="10">
    <source>
        <dbReference type="PROSITE-ProRule" id="PRU00228"/>
    </source>
</evidence>
<dbReference type="InterPro" id="IPR043145">
    <property type="entry name" value="Znf_ZZ_sf"/>
</dbReference>
<evidence type="ECO:0000259" key="12">
    <source>
        <dbReference type="PROSITE" id="PS50090"/>
    </source>
</evidence>
<feature type="region of interest" description="Disordered" evidence="11">
    <location>
        <begin position="260"/>
        <end position="280"/>
    </location>
</feature>
<feature type="domain" description="SWIRM" evidence="14">
    <location>
        <begin position="509"/>
        <end position="595"/>
    </location>
</feature>
<dbReference type="OrthoDB" id="270417at2759"/>
<evidence type="ECO:0000313" key="17">
    <source>
        <dbReference type="EMBL" id="KAH1091193.1"/>
    </source>
</evidence>
<dbReference type="PANTHER" id="PTHR12374:SF81">
    <property type="entry name" value="TRANSCRIPTIONAL ADAPTER ADA2B"/>
    <property type="match status" value="1"/>
</dbReference>
<dbReference type="InterPro" id="IPR041983">
    <property type="entry name" value="ADA2-like_ZZ"/>
</dbReference>
<organism evidence="17 18">
    <name type="scientific">Gossypium stocksii</name>
    <dbReference type="NCBI Taxonomy" id="47602"/>
    <lineage>
        <taxon>Eukaryota</taxon>
        <taxon>Viridiplantae</taxon>
        <taxon>Streptophyta</taxon>
        <taxon>Embryophyta</taxon>
        <taxon>Tracheophyta</taxon>
        <taxon>Spermatophyta</taxon>
        <taxon>Magnoliopsida</taxon>
        <taxon>eudicotyledons</taxon>
        <taxon>Gunneridae</taxon>
        <taxon>Pentapetalae</taxon>
        <taxon>rosids</taxon>
        <taxon>malvids</taxon>
        <taxon>Malvales</taxon>
        <taxon>Malvaceae</taxon>
        <taxon>Malvoideae</taxon>
        <taxon>Gossypium</taxon>
    </lineage>
</organism>
<dbReference type="InterPro" id="IPR009057">
    <property type="entry name" value="Homeodomain-like_sf"/>
</dbReference>
<dbReference type="InterPro" id="IPR036388">
    <property type="entry name" value="WH-like_DNA-bd_sf"/>
</dbReference>
<sequence>MGRSRGNFHSADEDPTQRSRRKKNASAGENLESSSSGQGTSEGKRALYHCNYCNKDITGKIRIKCALCPDFDLCIECFSVGAEVTPHKSCHSYRVMDNLSFPLICPDWNADDEILLLEGIEMYGLGNWAEVAEHVGTKSKEKCIDHYTNVYMKSPFFPLPDMSHVVGKNRKELLAMAKGHTEDKKGTMLGELSVKEESPFSPSRVKVEGSNCGRIMSGLNADVESGARSSSNSTASATVVKVSNMNQVKDGNVKMEDHQIDRNYGGKKPNSSGNEGPSLVELSGYNAKRQEFDPEYDNDAEQLLAEMEFKDTDTEEERELKLRVLRIYSKRLDERKRRKDFILERNLLYPNPIEKDLSPEERALCRRYDVFMRFHSKEEHDELLQTVIAEHRTLKRIEELKVLFMLLLLYNPLFCLPTCSTSFKYVIFIIWSSIVVTGNNHMQEARAAGCRTSAEADRHLEQKRKREAEESSHRAKDGVQGGPGGQAAPNSFMASDSVGKDSNSRPTAQASSSYAKDLDIMGFAETQLLSETEKRLCSEIRLPPPLYLRMLQIISEEIFNGNVSKKADAHRLFKIEPSKIDRVYDMLVKKGIAAP</sequence>
<keyword evidence="6" id="KW-0238">DNA-binding</keyword>
<feature type="compositionally biased region" description="Low complexity" evidence="11">
    <location>
        <begin position="32"/>
        <end position="41"/>
    </location>
</feature>
<dbReference type="Proteomes" id="UP000828251">
    <property type="component" value="Unassembled WGS sequence"/>
</dbReference>
<dbReference type="InterPro" id="IPR055141">
    <property type="entry name" value="TADA2A_B-like_dom"/>
</dbReference>
<dbReference type="SUPFAM" id="SSF57850">
    <property type="entry name" value="RING/U-box"/>
    <property type="match status" value="1"/>
</dbReference>
<dbReference type="InterPro" id="IPR017884">
    <property type="entry name" value="SANT_dom"/>
</dbReference>
<feature type="region of interest" description="Disordered" evidence="11">
    <location>
        <begin position="450"/>
        <end position="511"/>
    </location>
</feature>
<dbReference type="PANTHER" id="PTHR12374">
    <property type="entry name" value="TRANSCRIPTIONAL ADAPTOR 2 ADA2 -RELATED"/>
    <property type="match status" value="1"/>
</dbReference>
<keyword evidence="8 9" id="KW-0539">Nucleus</keyword>
<dbReference type="CDD" id="cd00167">
    <property type="entry name" value="SANT"/>
    <property type="match status" value="1"/>
</dbReference>
<dbReference type="PIRSF" id="PIRSF025024">
    <property type="entry name" value="Transcriptional_adaptor_2"/>
    <property type="match status" value="1"/>
</dbReference>
<keyword evidence="18" id="KW-1185">Reference proteome</keyword>
<dbReference type="GO" id="GO:0003682">
    <property type="term" value="F:chromatin binding"/>
    <property type="evidence" value="ECO:0007669"/>
    <property type="project" value="TreeGrafter"/>
</dbReference>
<feature type="compositionally biased region" description="Basic and acidic residues" evidence="11">
    <location>
        <begin position="454"/>
        <end position="477"/>
    </location>
</feature>
<reference evidence="17 18" key="1">
    <citation type="journal article" date="2021" name="Plant Biotechnol. J.">
        <title>Multi-omics assisted identification of the key and species-specific regulatory components of drought-tolerant mechanisms in Gossypium stocksii.</title>
        <authorList>
            <person name="Yu D."/>
            <person name="Ke L."/>
            <person name="Zhang D."/>
            <person name="Wu Y."/>
            <person name="Sun Y."/>
            <person name="Mei J."/>
            <person name="Sun J."/>
            <person name="Sun Y."/>
        </authorList>
    </citation>
    <scope>NUCLEOTIDE SEQUENCE [LARGE SCALE GENOMIC DNA]</scope>
    <source>
        <strain evidence="18">cv. E1</strain>
        <tissue evidence="17">Leaf</tissue>
    </source>
</reference>
<feature type="domain" description="SANT" evidence="15">
    <location>
        <begin position="103"/>
        <end position="155"/>
    </location>
</feature>
<protein>
    <recommendedName>
        <fullName evidence="9">Transcriptional adapter</fullName>
    </recommendedName>
</protein>
<evidence type="ECO:0000259" key="15">
    <source>
        <dbReference type="PROSITE" id="PS51293"/>
    </source>
</evidence>
<dbReference type="AlphaFoldDB" id="A0A9D4A6P5"/>
<proteinExistence type="predicted"/>
<evidence type="ECO:0000256" key="9">
    <source>
        <dbReference type="PIRNR" id="PIRNR025024"/>
    </source>
</evidence>
<dbReference type="PROSITE" id="PS50135">
    <property type="entry name" value="ZF_ZZ_2"/>
    <property type="match status" value="1"/>
</dbReference>
<dbReference type="FunFam" id="1.10.10.60:FF:000115">
    <property type="entry name" value="Transcriptional adapter 2"/>
    <property type="match status" value="1"/>
</dbReference>
<evidence type="ECO:0000313" key="18">
    <source>
        <dbReference type="Proteomes" id="UP000828251"/>
    </source>
</evidence>
<dbReference type="SMART" id="SM00717">
    <property type="entry name" value="SANT"/>
    <property type="match status" value="1"/>
</dbReference>
<evidence type="ECO:0000259" key="13">
    <source>
        <dbReference type="PROSITE" id="PS50135"/>
    </source>
</evidence>
<dbReference type="SUPFAM" id="SSF46689">
    <property type="entry name" value="Homeodomain-like"/>
    <property type="match status" value="2"/>
</dbReference>
<keyword evidence="5 9" id="KW-0805">Transcription regulation</keyword>
<feature type="domain" description="HTH myb-type" evidence="16">
    <location>
        <begin position="108"/>
        <end position="155"/>
    </location>
</feature>
<feature type="domain" description="ZZ-type" evidence="13">
    <location>
        <begin position="45"/>
        <end position="101"/>
    </location>
</feature>
<comment type="caution">
    <text evidence="17">The sequence shown here is derived from an EMBL/GenBank/DDBJ whole genome shotgun (WGS) entry which is preliminary data.</text>
</comment>
<evidence type="ECO:0000256" key="2">
    <source>
        <dbReference type="ARBA" id="ARBA00022723"/>
    </source>
</evidence>
<feature type="domain" description="Myb-like" evidence="12">
    <location>
        <begin position="108"/>
        <end position="151"/>
    </location>
</feature>
<evidence type="ECO:0000256" key="5">
    <source>
        <dbReference type="ARBA" id="ARBA00023015"/>
    </source>
</evidence>
<dbReference type="GO" id="GO:0003713">
    <property type="term" value="F:transcription coactivator activity"/>
    <property type="evidence" value="ECO:0007669"/>
    <property type="project" value="InterPro"/>
</dbReference>
<keyword evidence="4" id="KW-0862">Zinc</keyword>
<dbReference type="Pfam" id="PF25299">
    <property type="entry name" value="ZZ_ADA2"/>
    <property type="match status" value="1"/>
</dbReference>
<comment type="subcellular location">
    <subcellularLocation>
        <location evidence="1 9">Nucleus</location>
    </subcellularLocation>
</comment>
<keyword evidence="3 10" id="KW-0863">Zinc-finger</keyword>